<dbReference type="Proteomes" id="UP000516028">
    <property type="component" value="Chromosome"/>
</dbReference>
<accession>A0A7H0GGE7</accession>
<dbReference type="AlphaFoldDB" id="A0A7H0GGE7"/>
<dbReference type="RefSeq" id="WP_187723076.1">
    <property type="nucleotide sequence ID" value="NZ_CP060783.1"/>
</dbReference>
<protein>
    <submittedName>
        <fullName evidence="1">Uncharacterized protein</fullName>
    </submittedName>
</protein>
<gene>
    <name evidence="1" type="ORF">H9K75_13555</name>
</gene>
<proteinExistence type="predicted"/>
<dbReference type="EMBL" id="CP060783">
    <property type="protein sequence ID" value="QNP47363.1"/>
    <property type="molecule type" value="Genomic_DNA"/>
</dbReference>
<name>A0A7H0GGE7_9BURK</name>
<keyword evidence="2" id="KW-1185">Reference proteome</keyword>
<sequence>MKKILGLVLVILMTFFAGYRLGVYKNNEYTVEYTITLSNQIAASKSVATIHELDKIRALADGNKELVCSIQREVIRQSEDYNKCKLNDACSIKMKGNYADFDALVSNYKKITCN</sequence>
<evidence type="ECO:0000313" key="1">
    <source>
        <dbReference type="EMBL" id="QNP47363.1"/>
    </source>
</evidence>
<evidence type="ECO:0000313" key="2">
    <source>
        <dbReference type="Proteomes" id="UP000516028"/>
    </source>
</evidence>
<dbReference type="KEGG" id="daer:H9K75_13555"/>
<reference evidence="1 2" key="1">
    <citation type="submission" date="2020-08" db="EMBL/GenBank/DDBJ databases">
        <title>Genome sequence of Diaphorobacter aerolatus KACC 16536T.</title>
        <authorList>
            <person name="Hyun D.-W."/>
            <person name="Bae J.-W."/>
        </authorList>
    </citation>
    <scope>NUCLEOTIDE SEQUENCE [LARGE SCALE GENOMIC DNA]</scope>
    <source>
        <strain evidence="1 2">KACC 16536</strain>
    </source>
</reference>
<organism evidence="1 2">
    <name type="scientific">Diaphorobacter aerolatus</name>
    <dbReference type="NCBI Taxonomy" id="1288495"/>
    <lineage>
        <taxon>Bacteria</taxon>
        <taxon>Pseudomonadati</taxon>
        <taxon>Pseudomonadota</taxon>
        <taxon>Betaproteobacteria</taxon>
        <taxon>Burkholderiales</taxon>
        <taxon>Comamonadaceae</taxon>
        <taxon>Diaphorobacter</taxon>
    </lineage>
</organism>